<evidence type="ECO:0000313" key="1">
    <source>
        <dbReference type="EMBL" id="QTA89391.1"/>
    </source>
</evidence>
<accession>A0A975BPS3</accession>
<keyword evidence="2" id="KW-1185">Reference proteome</keyword>
<protein>
    <submittedName>
        <fullName evidence="1">Uncharacterized protein</fullName>
    </submittedName>
</protein>
<name>A0A975BPS3_9BACT</name>
<sequence length="40" mass="4877">MKDDALPYLKKNWFIHDAGQVSLREKIKGIHFMCRRRNIF</sequence>
<dbReference type="Proteomes" id="UP000663722">
    <property type="component" value="Chromosome"/>
</dbReference>
<organism evidence="1 2">
    <name type="scientific">Desulfonema magnum</name>
    <dbReference type="NCBI Taxonomy" id="45655"/>
    <lineage>
        <taxon>Bacteria</taxon>
        <taxon>Pseudomonadati</taxon>
        <taxon>Thermodesulfobacteriota</taxon>
        <taxon>Desulfobacteria</taxon>
        <taxon>Desulfobacterales</taxon>
        <taxon>Desulfococcaceae</taxon>
        <taxon>Desulfonema</taxon>
    </lineage>
</organism>
<dbReference type="AlphaFoldDB" id="A0A975BPS3"/>
<dbReference type="EMBL" id="CP061800">
    <property type="protein sequence ID" value="QTA89391.1"/>
    <property type="molecule type" value="Genomic_DNA"/>
</dbReference>
<gene>
    <name evidence="1" type="ORF">dnm_054420</name>
</gene>
<proteinExistence type="predicted"/>
<evidence type="ECO:0000313" key="2">
    <source>
        <dbReference type="Proteomes" id="UP000663722"/>
    </source>
</evidence>
<reference evidence="1" key="1">
    <citation type="journal article" date="2021" name="Microb. Physiol.">
        <title>Proteogenomic Insights into the Physiology of Marine, Sulfate-Reducing, Filamentous Desulfonema limicola and Desulfonema magnum.</title>
        <authorList>
            <person name="Schnaars V."/>
            <person name="Wohlbrand L."/>
            <person name="Scheve S."/>
            <person name="Hinrichs C."/>
            <person name="Reinhardt R."/>
            <person name="Rabus R."/>
        </authorList>
    </citation>
    <scope>NUCLEOTIDE SEQUENCE</scope>
    <source>
        <strain evidence="1">4be13</strain>
    </source>
</reference>
<dbReference type="KEGG" id="dmm:dnm_054420"/>